<evidence type="ECO:0000256" key="1">
    <source>
        <dbReference type="SAM" id="MobiDB-lite"/>
    </source>
</evidence>
<dbReference type="Gene3D" id="1.10.287.110">
    <property type="entry name" value="DnaJ domain"/>
    <property type="match status" value="1"/>
</dbReference>
<dbReference type="AlphaFoldDB" id="A0A7X1FNY7"/>
<feature type="compositionally biased region" description="Basic and acidic residues" evidence="1">
    <location>
        <begin position="16"/>
        <end position="26"/>
    </location>
</feature>
<dbReference type="SMART" id="SM00271">
    <property type="entry name" value="DnaJ"/>
    <property type="match status" value="1"/>
</dbReference>
<dbReference type="SUPFAM" id="SSF46565">
    <property type="entry name" value="Chaperone J-domain"/>
    <property type="match status" value="1"/>
</dbReference>
<reference evidence="3 4" key="1">
    <citation type="submission" date="2020-08" db="EMBL/GenBank/DDBJ databases">
        <title>The genome sequence of type strain Novosphingobium flavum NBRC 111647.</title>
        <authorList>
            <person name="Liu Y."/>
        </authorList>
    </citation>
    <scope>NUCLEOTIDE SEQUENCE [LARGE SCALE GENOMIC DNA]</scope>
    <source>
        <strain evidence="3 4">NBRC 111647</strain>
    </source>
</reference>
<accession>A0A7X1FNY7</accession>
<dbReference type="EMBL" id="JACLAW010000001">
    <property type="protein sequence ID" value="MBC2664263.1"/>
    <property type="molecule type" value="Genomic_DNA"/>
</dbReference>
<evidence type="ECO:0000259" key="2">
    <source>
        <dbReference type="PROSITE" id="PS50076"/>
    </source>
</evidence>
<dbReference type="InterPro" id="IPR036869">
    <property type="entry name" value="J_dom_sf"/>
</dbReference>
<evidence type="ECO:0000313" key="4">
    <source>
        <dbReference type="Proteomes" id="UP000566813"/>
    </source>
</evidence>
<gene>
    <name evidence="3" type="ORF">H7F51_01890</name>
</gene>
<dbReference type="CDD" id="cd06257">
    <property type="entry name" value="DnaJ"/>
    <property type="match status" value="1"/>
</dbReference>
<evidence type="ECO:0000313" key="3">
    <source>
        <dbReference type="EMBL" id="MBC2664263.1"/>
    </source>
</evidence>
<proteinExistence type="predicted"/>
<organism evidence="3 4">
    <name type="scientific">Novosphingobium flavum</name>
    <dbReference type="NCBI Taxonomy" id="1778672"/>
    <lineage>
        <taxon>Bacteria</taxon>
        <taxon>Pseudomonadati</taxon>
        <taxon>Pseudomonadota</taxon>
        <taxon>Alphaproteobacteria</taxon>
        <taxon>Sphingomonadales</taxon>
        <taxon>Sphingomonadaceae</taxon>
        <taxon>Novosphingobium</taxon>
    </lineage>
</organism>
<dbReference type="Pfam" id="PF00226">
    <property type="entry name" value="DnaJ"/>
    <property type="match status" value="1"/>
</dbReference>
<sequence>MRHDRFHGRVGQGGDGPRRGCDRPGCDEQGEFRAPGNRAHGFDGPGEYRWFCLDHVREFNAGYDWFEGMSAEEIFAAQHPMAGWEPESRAFRPTAGVDHAPRWADFKDPLDAINQRARAFRPQQRPDGRLLTQEERRAFEALGLAPDADRKALRARYSQLVRRYHPDRNGGDRSLESKLQGVVEAYNLLKGSALFE</sequence>
<comment type="caution">
    <text evidence="3">The sequence shown here is derived from an EMBL/GenBank/DDBJ whole genome shotgun (WGS) entry which is preliminary data.</text>
</comment>
<feature type="region of interest" description="Disordered" evidence="1">
    <location>
        <begin position="1"/>
        <end position="39"/>
    </location>
</feature>
<dbReference type="PRINTS" id="PR00625">
    <property type="entry name" value="JDOMAIN"/>
</dbReference>
<dbReference type="InterPro" id="IPR001623">
    <property type="entry name" value="DnaJ_domain"/>
</dbReference>
<feature type="domain" description="J" evidence="2">
    <location>
        <begin position="137"/>
        <end position="194"/>
    </location>
</feature>
<protein>
    <submittedName>
        <fullName evidence="3">J domain-containing protein</fullName>
    </submittedName>
</protein>
<dbReference type="PROSITE" id="PS50076">
    <property type="entry name" value="DNAJ_2"/>
    <property type="match status" value="1"/>
</dbReference>
<dbReference type="RefSeq" id="WP_185662493.1">
    <property type="nucleotide sequence ID" value="NZ_JACLAW010000001.1"/>
</dbReference>
<keyword evidence="4" id="KW-1185">Reference proteome</keyword>
<name>A0A7X1FNY7_9SPHN</name>
<dbReference type="Proteomes" id="UP000566813">
    <property type="component" value="Unassembled WGS sequence"/>
</dbReference>